<protein>
    <submittedName>
        <fullName evidence="1">Uncharacterized protein</fullName>
    </submittedName>
</protein>
<reference evidence="1" key="2">
    <citation type="journal article" date="2015" name="Fish Shellfish Immunol.">
        <title>Early steps in the European eel (Anguilla anguilla)-Vibrio vulnificus interaction in the gills: Role of the RtxA13 toxin.</title>
        <authorList>
            <person name="Callol A."/>
            <person name="Pajuelo D."/>
            <person name="Ebbesson L."/>
            <person name="Teles M."/>
            <person name="MacKenzie S."/>
            <person name="Amaro C."/>
        </authorList>
    </citation>
    <scope>NUCLEOTIDE SEQUENCE</scope>
</reference>
<accession>A0A0E9VYK6</accession>
<evidence type="ECO:0000313" key="1">
    <source>
        <dbReference type="EMBL" id="JAH83156.1"/>
    </source>
</evidence>
<organism evidence="1">
    <name type="scientific">Anguilla anguilla</name>
    <name type="common">European freshwater eel</name>
    <name type="synonym">Muraena anguilla</name>
    <dbReference type="NCBI Taxonomy" id="7936"/>
    <lineage>
        <taxon>Eukaryota</taxon>
        <taxon>Metazoa</taxon>
        <taxon>Chordata</taxon>
        <taxon>Craniata</taxon>
        <taxon>Vertebrata</taxon>
        <taxon>Euteleostomi</taxon>
        <taxon>Actinopterygii</taxon>
        <taxon>Neopterygii</taxon>
        <taxon>Teleostei</taxon>
        <taxon>Anguilliformes</taxon>
        <taxon>Anguillidae</taxon>
        <taxon>Anguilla</taxon>
    </lineage>
</organism>
<sequence>MHFMTVARKM</sequence>
<dbReference type="EMBL" id="GBXM01025421">
    <property type="protein sequence ID" value="JAH83156.1"/>
    <property type="molecule type" value="Transcribed_RNA"/>
</dbReference>
<name>A0A0E9VYK6_ANGAN</name>
<reference evidence="1" key="1">
    <citation type="submission" date="2014-11" db="EMBL/GenBank/DDBJ databases">
        <authorList>
            <person name="Amaro Gonzalez C."/>
        </authorList>
    </citation>
    <scope>NUCLEOTIDE SEQUENCE</scope>
</reference>
<proteinExistence type="predicted"/>